<gene>
    <name evidence="1" type="ORF">AGOR_G00013480</name>
</gene>
<organism evidence="1 2">
    <name type="scientific">Albula goreensis</name>
    <dbReference type="NCBI Taxonomy" id="1534307"/>
    <lineage>
        <taxon>Eukaryota</taxon>
        <taxon>Metazoa</taxon>
        <taxon>Chordata</taxon>
        <taxon>Craniata</taxon>
        <taxon>Vertebrata</taxon>
        <taxon>Euteleostomi</taxon>
        <taxon>Actinopterygii</taxon>
        <taxon>Neopterygii</taxon>
        <taxon>Teleostei</taxon>
        <taxon>Albuliformes</taxon>
        <taxon>Albulidae</taxon>
        <taxon>Albula</taxon>
    </lineage>
</organism>
<dbReference type="Proteomes" id="UP000829720">
    <property type="component" value="Unassembled WGS sequence"/>
</dbReference>
<comment type="caution">
    <text evidence="1">The sequence shown here is derived from an EMBL/GenBank/DDBJ whole genome shotgun (WGS) entry which is preliminary data.</text>
</comment>
<sequence>MEWNSPTFLGVLVLVTNGNESPEALILKRQCLQRKQLSRGLVESCRKDAQAGDRRSEEEICHQVVSRPTA</sequence>
<evidence type="ECO:0000313" key="1">
    <source>
        <dbReference type="EMBL" id="KAI1905180.1"/>
    </source>
</evidence>
<proteinExistence type="predicted"/>
<dbReference type="AlphaFoldDB" id="A0A8T3E8B4"/>
<dbReference type="EMBL" id="JAERUA010000001">
    <property type="protein sequence ID" value="KAI1905180.1"/>
    <property type="molecule type" value="Genomic_DNA"/>
</dbReference>
<reference evidence="1" key="1">
    <citation type="submission" date="2021-01" db="EMBL/GenBank/DDBJ databases">
        <authorList>
            <person name="Zahm M."/>
            <person name="Roques C."/>
            <person name="Cabau C."/>
            <person name="Klopp C."/>
            <person name="Donnadieu C."/>
            <person name="Jouanno E."/>
            <person name="Lampietro C."/>
            <person name="Louis A."/>
            <person name="Herpin A."/>
            <person name="Echchiki A."/>
            <person name="Berthelot C."/>
            <person name="Parey E."/>
            <person name="Roest-Crollius H."/>
            <person name="Braasch I."/>
            <person name="Postlethwait J."/>
            <person name="Bobe J."/>
            <person name="Montfort J."/>
            <person name="Bouchez O."/>
            <person name="Begum T."/>
            <person name="Mejri S."/>
            <person name="Adams A."/>
            <person name="Chen W.-J."/>
            <person name="Guiguen Y."/>
        </authorList>
    </citation>
    <scope>NUCLEOTIDE SEQUENCE</scope>
    <source>
        <tissue evidence="1">Blood</tissue>
    </source>
</reference>
<evidence type="ECO:0000313" key="2">
    <source>
        <dbReference type="Proteomes" id="UP000829720"/>
    </source>
</evidence>
<accession>A0A8T3E8B4</accession>
<name>A0A8T3E8B4_9TELE</name>
<keyword evidence="2" id="KW-1185">Reference proteome</keyword>
<protein>
    <submittedName>
        <fullName evidence="1">Uncharacterized protein</fullName>
    </submittedName>
</protein>